<proteinExistence type="predicted"/>
<reference evidence="2" key="1">
    <citation type="submission" date="2018-02" db="EMBL/GenBank/DDBJ databases">
        <title>Rhizophora mucronata_Transcriptome.</title>
        <authorList>
            <person name="Meera S.P."/>
            <person name="Sreeshan A."/>
            <person name="Augustine A."/>
        </authorList>
    </citation>
    <scope>NUCLEOTIDE SEQUENCE</scope>
    <source>
        <tissue evidence="2">Leaf</tissue>
    </source>
</reference>
<accession>A0A2P2NVB5</accession>
<dbReference type="AlphaFoldDB" id="A0A2P2NVB5"/>
<evidence type="ECO:0000256" key="1">
    <source>
        <dbReference type="SAM" id="MobiDB-lite"/>
    </source>
</evidence>
<dbReference type="EMBL" id="GGEC01065899">
    <property type="protein sequence ID" value="MBX46383.1"/>
    <property type="molecule type" value="Transcribed_RNA"/>
</dbReference>
<feature type="region of interest" description="Disordered" evidence="1">
    <location>
        <begin position="1"/>
        <end position="21"/>
    </location>
</feature>
<protein>
    <submittedName>
        <fullName evidence="2">Uncharacterized protein</fullName>
    </submittedName>
</protein>
<evidence type="ECO:0000313" key="2">
    <source>
        <dbReference type="EMBL" id="MBX46383.1"/>
    </source>
</evidence>
<name>A0A2P2NVB5_RHIMU</name>
<organism evidence="2">
    <name type="scientific">Rhizophora mucronata</name>
    <name type="common">Asiatic mangrove</name>
    <dbReference type="NCBI Taxonomy" id="61149"/>
    <lineage>
        <taxon>Eukaryota</taxon>
        <taxon>Viridiplantae</taxon>
        <taxon>Streptophyta</taxon>
        <taxon>Embryophyta</taxon>
        <taxon>Tracheophyta</taxon>
        <taxon>Spermatophyta</taxon>
        <taxon>Magnoliopsida</taxon>
        <taxon>eudicotyledons</taxon>
        <taxon>Gunneridae</taxon>
        <taxon>Pentapetalae</taxon>
        <taxon>rosids</taxon>
        <taxon>fabids</taxon>
        <taxon>Malpighiales</taxon>
        <taxon>Rhizophoraceae</taxon>
        <taxon>Rhizophora</taxon>
    </lineage>
</organism>
<sequence length="69" mass="7629">MIRTLASRNRIHTVGGDSGGGTSIATSWNISHLLAPLARHQESVREWWALATQPLHLHPRSMRNSSLSC</sequence>